<sequence length="390" mass="44110">MSITDICLNQICQQRKLQMLLTTPPTRYTPNNPYVDFPQFTKQQFDMRRKAEILKYKNPTQSNRQTRAQRWANIVNGKAQSNSYPDIHLTQKRVDSFGNVTYTPITVKYPDYYTSVYDISNHGFVYTIVPNARLCVQDLLIPTPTSSSDVPGPIMNLYYDANVPLYNYVNNRNYGILNNDSKSSMWKIISPENTLVPNSVQTHVMYLYIKDGIDNPAYLFNIDIPIAMYIGAVTEYNYTSAPSDFNITASLNINSSDIVVYYNDLAVQTNNLKSPNYKINSHPVNTTTTSFSFDVSYNSSYQAIYNIGTLSLSNLLLYTQPGYIYDIQITCTINAPATNNLNYVAAFPNTTAGLVFNYFPSSTETYGCDINTTQYPTIQNGIIITGIPQV</sequence>
<dbReference type="AlphaFoldDB" id="A0A6C0DSJ0"/>
<evidence type="ECO:0000313" key="1">
    <source>
        <dbReference type="EMBL" id="QHT19143.1"/>
    </source>
</evidence>
<organism evidence="1">
    <name type="scientific">viral metagenome</name>
    <dbReference type="NCBI Taxonomy" id="1070528"/>
    <lineage>
        <taxon>unclassified sequences</taxon>
        <taxon>metagenomes</taxon>
        <taxon>organismal metagenomes</taxon>
    </lineage>
</organism>
<reference evidence="1" key="1">
    <citation type="journal article" date="2020" name="Nature">
        <title>Giant virus diversity and host interactions through global metagenomics.</title>
        <authorList>
            <person name="Schulz F."/>
            <person name="Roux S."/>
            <person name="Paez-Espino D."/>
            <person name="Jungbluth S."/>
            <person name="Walsh D.A."/>
            <person name="Denef V.J."/>
            <person name="McMahon K.D."/>
            <person name="Konstantinidis K.T."/>
            <person name="Eloe-Fadrosh E.A."/>
            <person name="Kyrpides N.C."/>
            <person name="Woyke T."/>
        </authorList>
    </citation>
    <scope>NUCLEOTIDE SEQUENCE</scope>
    <source>
        <strain evidence="1">GVMAG-M-3300023174-49</strain>
    </source>
</reference>
<protein>
    <submittedName>
        <fullName evidence="1">Uncharacterized protein</fullName>
    </submittedName>
</protein>
<name>A0A6C0DSJ0_9ZZZZ</name>
<accession>A0A6C0DSJ0</accession>
<dbReference type="EMBL" id="MN739662">
    <property type="protein sequence ID" value="QHT19143.1"/>
    <property type="molecule type" value="Genomic_DNA"/>
</dbReference>
<proteinExistence type="predicted"/>